<dbReference type="OrthoDB" id="119432at2"/>
<keyword evidence="3" id="KW-1185">Reference proteome</keyword>
<proteinExistence type="predicted"/>
<feature type="domain" description="DinB-like" evidence="1">
    <location>
        <begin position="20"/>
        <end position="142"/>
    </location>
</feature>
<dbReference type="KEGG" id="dpu:SU48_11085"/>
<evidence type="ECO:0000313" key="2">
    <source>
        <dbReference type="EMBL" id="ANE44216.1"/>
    </source>
</evidence>
<dbReference type="SUPFAM" id="SSF109854">
    <property type="entry name" value="DinB/YfiT-like putative metalloenzymes"/>
    <property type="match status" value="1"/>
</dbReference>
<dbReference type="STRING" id="1182568.SU48_11085"/>
<gene>
    <name evidence="2" type="ORF">SU48_11085</name>
</gene>
<dbReference type="RefSeq" id="WP_064015302.1">
    <property type="nucleotide sequence ID" value="NZ_CP011387.1"/>
</dbReference>
<protein>
    <submittedName>
        <fullName evidence="2">Damage-inducible protein DinB</fullName>
    </submittedName>
</protein>
<dbReference type="InterPro" id="IPR024775">
    <property type="entry name" value="DinB-like"/>
</dbReference>
<dbReference type="Proteomes" id="UP000077363">
    <property type="component" value="Chromosome"/>
</dbReference>
<accession>A0A172TB83</accession>
<name>A0A172TB83_9DEIO</name>
<dbReference type="PATRIC" id="fig|1182568.3.peg.2301"/>
<dbReference type="InterPro" id="IPR034660">
    <property type="entry name" value="DinB/YfiT-like"/>
</dbReference>
<dbReference type="Gene3D" id="1.20.120.450">
    <property type="entry name" value="dinb family like domain"/>
    <property type="match status" value="1"/>
</dbReference>
<reference evidence="2 3" key="1">
    <citation type="submission" date="2015-01" db="EMBL/GenBank/DDBJ databases">
        <title>Deinococcus puniceus/DY1/ whole genome sequencing.</title>
        <authorList>
            <person name="Kim M.K."/>
            <person name="Srinivasan S."/>
            <person name="Lee J.-J."/>
        </authorList>
    </citation>
    <scope>NUCLEOTIDE SEQUENCE [LARGE SCALE GENOMIC DNA]</scope>
    <source>
        <strain evidence="2 3">DY1</strain>
    </source>
</reference>
<evidence type="ECO:0000313" key="3">
    <source>
        <dbReference type="Proteomes" id="UP000077363"/>
    </source>
</evidence>
<sequence length="160" mass="17017">MTAPTPAPTAPSRSALLARALHGHRAALMDLYAELPDDQAHFAAWEGGMTFVALADHLSGSSERMLAMLQGQTPGALPAPSADLPAARARLQHTTEAAMSAIAALSNEDLSRRVTAFGGREMPIAALVDMLVTHEAHHKGQVWMMARMIGIKPPMFVKMG</sequence>
<organism evidence="2 3">
    <name type="scientific">Deinococcus puniceus</name>
    <dbReference type="NCBI Taxonomy" id="1182568"/>
    <lineage>
        <taxon>Bacteria</taxon>
        <taxon>Thermotogati</taxon>
        <taxon>Deinococcota</taxon>
        <taxon>Deinococci</taxon>
        <taxon>Deinococcales</taxon>
        <taxon>Deinococcaceae</taxon>
        <taxon>Deinococcus</taxon>
    </lineage>
</organism>
<evidence type="ECO:0000259" key="1">
    <source>
        <dbReference type="Pfam" id="PF12867"/>
    </source>
</evidence>
<dbReference type="EMBL" id="CP011387">
    <property type="protein sequence ID" value="ANE44216.1"/>
    <property type="molecule type" value="Genomic_DNA"/>
</dbReference>
<dbReference type="AlphaFoldDB" id="A0A172TB83"/>
<dbReference type="Pfam" id="PF12867">
    <property type="entry name" value="DinB_2"/>
    <property type="match status" value="1"/>
</dbReference>